<dbReference type="Proteomes" id="UP000046680">
    <property type="component" value="Unassembled WGS sequence"/>
</dbReference>
<dbReference type="EMBL" id="CQQC01001304">
    <property type="protein sequence ID" value="CNV82919.1"/>
    <property type="molecule type" value="Genomic_DNA"/>
</dbReference>
<dbReference type="EMBL" id="CGCX01002464">
    <property type="protein sequence ID" value="CFS12276.1"/>
    <property type="molecule type" value="Genomic_DNA"/>
</dbReference>
<evidence type="ECO:0000313" key="4">
    <source>
        <dbReference type="Proteomes" id="UP000039217"/>
    </source>
</evidence>
<protein>
    <submittedName>
        <fullName evidence="2">Uncharacterized protein</fullName>
    </submittedName>
</protein>
<evidence type="ECO:0000313" key="3">
    <source>
        <dbReference type="EMBL" id="COX75236.1"/>
    </source>
</evidence>
<evidence type="ECO:0000313" key="6">
    <source>
        <dbReference type="Proteomes" id="UP000046680"/>
    </source>
</evidence>
<accession>A0A655FRM2</accession>
<gene>
    <name evidence="1" type="ORF">ERS007657_04129</name>
    <name evidence="2" type="ORF">ERS007661_03144</name>
    <name evidence="3" type="ORF">ERS007720_04858</name>
</gene>
<evidence type="ECO:0000313" key="1">
    <source>
        <dbReference type="EMBL" id="CFS12276.1"/>
    </source>
</evidence>
<dbReference type="AlphaFoldDB" id="A0A655FRM2"/>
<sequence length="37" mass="3523">MGSGASVGSAVAVTVGLATVSSVSDQMVVLVPCSVEQ</sequence>
<evidence type="ECO:0000313" key="2">
    <source>
        <dbReference type="EMBL" id="CNV82919.1"/>
    </source>
</evidence>
<dbReference type="EMBL" id="CSAJ01001218">
    <property type="protein sequence ID" value="COX75236.1"/>
    <property type="molecule type" value="Genomic_DNA"/>
</dbReference>
<organism evidence="2 4">
    <name type="scientific">Mycobacterium tuberculosis</name>
    <dbReference type="NCBI Taxonomy" id="1773"/>
    <lineage>
        <taxon>Bacteria</taxon>
        <taxon>Bacillati</taxon>
        <taxon>Actinomycetota</taxon>
        <taxon>Actinomycetes</taxon>
        <taxon>Mycobacteriales</taxon>
        <taxon>Mycobacteriaceae</taxon>
        <taxon>Mycobacterium</taxon>
        <taxon>Mycobacterium tuberculosis complex</taxon>
    </lineage>
</organism>
<reference evidence="4 5" key="1">
    <citation type="submission" date="2015-03" db="EMBL/GenBank/DDBJ databases">
        <authorList>
            <consortium name="Pathogen Informatics"/>
        </authorList>
    </citation>
    <scope>NUCLEOTIDE SEQUENCE [LARGE SCALE GENOMIC DNA]</scope>
    <source>
        <strain evidence="1 6">C09601061</strain>
        <strain evidence="2 4">D00501624</strain>
        <strain evidence="3 5">M09401471</strain>
    </source>
</reference>
<proteinExistence type="predicted"/>
<evidence type="ECO:0000313" key="5">
    <source>
        <dbReference type="Proteomes" id="UP000044938"/>
    </source>
</evidence>
<dbReference type="Proteomes" id="UP000044938">
    <property type="component" value="Unassembled WGS sequence"/>
</dbReference>
<name>A0A655FRM2_MYCTX</name>
<dbReference type="Proteomes" id="UP000039217">
    <property type="component" value="Unassembled WGS sequence"/>
</dbReference>